<organism evidence="1 2">
    <name type="scientific">Bradyrhizobium brasilense</name>
    <dbReference type="NCBI Taxonomy" id="1419277"/>
    <lineage>
        <taxon>Bacteria</taxon>
        <taxon>Pseudomonadati</taxon>
        <taxon>Pseudomonadota</taxon>
        <taxon>Alphaproteobacteria</taxon>
        <taxon>Hyphomicrobiales</taxon>
        <taxon>Nitrobacteraceae</taxon>
        <taxon>Bradyrhizobium</taxon>
    </lineage>
</organism>
<dbReference type="Proteomes" id="UP000199245">
    <property type="component" value="Unassembled WGS sequence"/>
</dbReference>
<dbReference type="RefSeq" id="WP_143029494.1">
    <property type="nucleotide sequence ID" value="NZ_FMZW01000005.1"/>
</dbReference>
<dbReference type="SUPFAM" id="SSF53474">
    <property type="entry name" value="alpha/beta-Hydrolases"/>
    <property type="match status" value="1"/>
</dbReference>
<dbReference type="AlphaFoldDB" id="A0A1G6PGC5"/>
<dbReference type="Gene3D" id="3.40.50.1820">
    <property type="entry name" value="alpha/beta hydrolase"/>
    <property type="match status" value="1"/>
</dbReference>
<dbReference type="InterPro" id="IPR029058">
    <property type="entry name" value="AB_hydrolase_fold"/>
</dbReference>
<sequence length="378" mass="41200">MISRRALSGLLMTLVGPSSRTGNDRLALGHCQGSCANVDLPTLGYDQFCRSLFDIAASGRLHAVATGSEIRGEMRSLFRARRLYRPSHDEIRVHWRAPADGFSVVKVEFDLECGVPVRGCLGIPDREFKGLILLGHGMASTPERCFDDADKDYMNALGKQLCRDGYVVWCPYIIQIGNQESQNNIAAMLASHGVSAHNVSCASLDAGEIVCRKLTGASGLNVGVYGVSWGAFLALHLEAATGRMRPTVVSGYMRDEKRFLMSSVITRNLGVELAAYIHFSNGRAKYAGAELAYLLCPCPLFVEIGSRDGANALELGRDEKFSQMQSIYASSGHPHLIDMDIFDGVHEVSGKLARPWLSERLASPAYQDTARLKNAIAL</sequence>
<protein>
    <recommendedName>
        <fullName evidence="3">Alpha/beta hydrolase</fullName>
    </recommendedName>
</protein>
<dbReference type="EMBL" id="FMZW01000005">
    <property type="protein sequence ID" value="SDC78405.1"/>
    <property type="molecule type" value="Genomic_DNA"/>
</dbReference>
<gene>
    <name evidence="1" type="ORF">SAMN05216337_10053</name>
</gene>
<reference evidence="1 2" key="1">
    <citation type="submission" date="2016-10" db="EMBL/GenBank/DDBJ databases">
        <authorList>
            <person name="de Groot N.N."/>
        </authorList>
    </citation>
    <scope>NUCLEOTIDE SEQUENCE [LARGE SCALE GENOMIC DNA]</scope>
    <source>
        <strain evidence="1 2">R5</strain>
    </source>
</reference>
<evidence type="ECO:0000313" key="2">
    <source>
        <dbReference type="Proteomes" id="UP000199245"/>
    </source>
</evidence>
<evidence type="ECO:0008006" key="3">
    <source>
        <dbReference type="Google" id="ProtNLM"/>
    </source>
</evidence>
<accession>A0A1G6PGC5</accession>
<evidence type="ECO:0000313" key="1">
    <source>
        <dbReference type="EMBL" id="SDC78405.1"/>
    </source>
</evidence>
<proteinExistence type="predicted"/>
<name>A0A1G6PGC5_9BRAD</name>